<proteinExistence type="predicted"/>
<reference evidence="1 2" key="1">
    <citation type="submission" date="2018-12" db="EMBL/GenBank/DDBJ databases">
        <title>Still something new to discover - new insights into E. coli phage diversity and taxonomy.</title>
        <authorList>
            <person name="Korf I.H.E."/>
            <person name="Adriaennsens E."/>
            <person name="Dreiseikelmann B."/>
            <person name="Kropinski A."/>
            <person name="Nimtz M."/>
            <person name="Meier-Kolthoff J.P."/>
            <person name="Rohde M."/>
            <person name="van Raaij M."/>
            <person name="Wittmann J."/>
        </authorList>
    </citation>
    <scope>NUCLEOTIDE SEQUENCE [LARGE SCALE GENOMIC DNA]</scope>
</reference>
<keyword evidence="2" id="KW-1185">Reference proteome</keyword>
<gene>
    <name evidence="1" type="ORF">Goslar_00110</name>
</gene>
<organismHost>
    <name type="scientific">Escherichia coli</name>
    <dbReference type="NCBI Taxonomy" id="562"/>
</organismHost>
<accession>A0A482GGX8</accession>
<sequence>MLIVTSRQEVSDWLNTHLNANASPGGVVINPVYNGLPFKARYERGALVSAKVNDVSLNPEHALRVFRIPLTINYRGLAKVMVVSGTVCKYAEASIDDFHNGVRHFSAVAVGYPEADRVEVIEQGSTAIPSDVFKLRCLFETWRLASFKQSRIVPHRTVSDALRQLDVIVATLNRTKGISALLFSLNSPEDRSRTQNPDCVFLTPEGVIHGLPKKSLEGKMATS</sequence>
<protein>
    <submittedName>
        <fullName evidence="1">Uncharacterized protein</fullName>
    </submittedName>
</protein>
<dbReference type="EMBL" id="MK327938">
    <property type="protein sequence ID" value="QBO63903.1"/>
    <property type="molecule type" value="Genomic_DNA"/>
</dbReference>
<evidence type="ECO:0000313" key="1">
    <source>
        <dbReference type="EMBL" id="QBO63903.1"/>
    </source>
</evidence>
<name>A0A482GGX8_BPGOS</name>
<dbReference type="Proteomes" id="UP000294673">
    <property type="component" value="Segment"/>
</dbReference>
<evidence type="ECO:0000313" key="2">
    <source>
        <dbReference type="Proteomes" id="UP000294673"/>
    </source>
</evidence>
<organism evidence="1 2">
    <name type="scientific">Escherichia phage vB_EcoM_Goslar</name>
    <dbReference type="NCBI Taxonomy" id="2502409"/>
    <lineage>
        <taxon>Viruses</taxon>
        <taxon>Duplodnaviria</taxon>
        <taxon>Heunggongvirae</taxon>
        <taxon>Uroviricota</taxon>
        <taxon>Caudoviricetes</taxon>
        <taxon>Chimalliviridae</taxon>
        <taxon>Goslarvirus</taxon>
        <taxon>Goslarvirus goslar</taxon>
    </lineage>
</organism>